<feature type="compositionally biased region" description="Basic and acidic residues" evidence="2">
    <location>
        <begin position="1"/>
        <end position="15"/>
    </location>
</feature>
<proteinExistence type="inferred from homology"/>
<name>A0AAN6Y6G1_9PEZI</name>
<dbReference type="Proteomes" id="UP001301769">
    <property type="component" value="Unassembled WGS sequence"/>
</dbReference>
<organism evidence="3 4">
    <name type="scientific">Rhypophila decipiens</name>
    <dbReference type="NCBI Taxonomy" id="261697"/>
    <lineage>
        <taxon>Eukaryota</taxon>
        <taxon>Fungi</taxon>
        <taxon>Dikarya</taxon>
        <taxon>Ascomycota</taxon>
        <taxon>Pezizomycotina</taxon>
        <taxon>Sordariomycetes</taxon>
        <taxon>Sordariomycetidae</taxon>
        <taxon>Sordariales</taxon>
        <taxon>Naviculisporaceae</taxon>
        <taxon>Rhypophila</taxon>
    </lineage>
</organism>
<dbReference type="SUPFAM" id="SSF53335">
    <property type="entry name" value="S-adenosyl-L-methionine-dependent methyltransferases"/>
    <property type="match status" value="1"/>
</dbReference>
<evidence type="ECO:0000313" key="4">
    <source>
        <dbReference type="Proteomes" id="UP001301769"/>
    </source>
</evidence>
<reference evidence="3" key="2">
    <citation type="submission" date="2023-05" db="EMBL/GenBank/DDBJ databases">
        <authorList>
            <consortium name="Lawrence Berkeley National Laboratory"/>
            <person name="Steindorff A."/>
            <person name="Hensen N."/>
            <person name="Bonometti L."/>
            <person name="Westerberg I."/>
            <person name="Brannstrom I.O."/>
            <person name="Guillou S."/>
            <person name="Cros-Aarteil S."/>
            <person name="Calhoun S."/>
            <person name="Haridas S."/>
            <person name="Kuo A."/>
            <person name="Mondo S."/>
            <person name="Pangilinan J."/>
            <person name="Riley R."/>
            <person name="Labutti K."/>
            <person name="Andreopoulos B."/>
            <person name="Lipzen A."/>
            <person name="Chen C."/>
            <person name="Yanf M."/>
            <person name="Daum C."/>
            <person name="Ng V."/>
            <person name="Clum A."/>
            <person name="Ohm R."/>
            <person name="Martin F."/>
            <person name="Silar P."/>
            <person name="Natvig D."/>
            <person name="Lalanne C."/>
            <person name="Gautier V."/>
            <person name="Ament-Velasquez S.L."/>
            <person name="Kruys A."/>
            <person name="Hutchinson M.I."/>
            <person name="Powell A.J."/>
            <person name="Barry K."/>
            <person name="Miller A.N."/>
            <person name="Grigoriev I.V."/>
            <person name="Debuchy R."/>
            <person name="Gladieux P."/>
            <person name="Thoren M.H."/>
            <person name="Johannesson H."/>
        </authorList>
    </citation>
    <scope>NUCLEOTIDE SEQUENCE</scope>
    <source>
        <strain evidence="3">PSN293</strain>
    </source>
</reference>
<dbReference type="AlphaFoldDB" id="A0AAN6Y6G1"/>
<evidence type="ECO:0000256" key="1">
    <source>
        <dbReference type="ARBA" id="ARBA00038158"/>
    </source>
</evidence>
<dbReference type="PANTHER" id="PTHR43591">
    <property type="entry name" value="METHYLTRANSFERASE"/>
    <property type="match status" value="1"/>
</dbReference>
<dbReference type="GO" id="GO:0008168">
    <property type="term" value="F:methyltransferase activity"/>
    <property type="evidence" value="ECO:0007669"/>
    <property type="project" value="TreeGrafter"/>
</dbReference>
<feature type="region of interest" description="Disordered" evidence="2">
    <location>
        <begin position="1"/>
        <end position="38"/>
    </location>
</feature>
<dbReference type="CDD" id="cd02440">
    <property type="entry name" value="AdoMet_MTases"/>
    <property type="match status" value="1"/>
</dbReference>
<feature type="compositionally biased region" description="Low complexity" evidence="2">
    <location>
        <begin position="25"/>
        <end position="38"/>
    </location>
</feature>
<comment type="caution">
    <text evidence="3">The sequence shown here is derived from an EMBL/GenBank/DDBJ whole genome shotgun (WGS) entry which is preliminary data.</text>
</comment>
<dbReference type="PANTHER" id="PTHR43591:SF10">
    <property type="entry name" value="ABC TRANSMEMBRANE TYPE-1 DOMAIN-CONTAINING PROTEIN-RELATED"/>
    <property type="match status" value="1"/>
</dbReference>
<dbReference type="Gene3D" id="3.40.50.150">
    <property type="entry name" value="Vaccinia Virus protein VP39"/>
    <property type="match status" value="1"/>
</dbReference>
<evidence type="ECO:0000256" key="2">
    <source>
        <dbReference type="SAM" id="MobiDB-lite"/>
    </source>
</evidence>
<dbReference type="Pfam" id="PF13489">
    <property type="entry name" value="Methyltransf_23"/>
    <property type="match status" value="1"/>
</dbReference>
<accession>A0AAN6Y6G1</accession>
<gene>
    <name evidence="3" type="ORF">QBC37DRAFT_181207</name>
</gene>
<dbReference type="EMBL" id="MU858115">
    <property type="protein sequence ID" value="KAK4213071.1"/>
    <property type="molecule type" value="Genomic_DNA"/>
</dbReference>
<reference evidence="3" key="1">
    <citation type="journal article" date="2023" name="Mol. Phylogenet. Evol.">
        <title>Genome-scale phylogeny and comparative genomics of the fungal order Sordariales.</title>
        <authorList>
            <person name="Hensen N."/>
            <person name="Bonometti L."/>
            <person name="Westerberg I."/>
            <person name="Brannstrom I.O."/>
            <person name="Guillou S."/>
            <person name="Cros-Aarteil S."/>
            <person name="Calhoun S."/>
            <person name="Haridas S."/>
            <person name="Kuo A."/>
            <person name="Mondo S."/>
            <person name="Pangilinan J."/>
            <person name="Riley R."/>
            <person name="LaButti K."/>
            <person name="Andreopoulos B."/>
            <person name="Lipzen A."/>
            <person name="Chen C."/>
            <person name="Yan M."/>
            <person name="Daum C."/>
            <person name="Ng V."/>
            <person name="Clum A."/>
            <person name="Steindorff A."/>
            <person name="Ohm R.A."/>
            <person name="Martin F."/>
            <person name="Silar P."/>
            <person name="Natvig D.O."/>
            <person name="Lalanne C."/>
            <person name="Gautier V."/>
            <person name="Ament-Velasquez S.L."/>
            <person name="Kruys A."/>
            <person name="Hutchinson M.I."/>
            <person name="Powell A.J."/>
            <person name="Barry K."/>
            <person name="Miller A.N."/>
            <person name="Grigoriev I.V."/>
            <person name="Debuchy R."/>
            <person name="Gladieux P."/>
            <person name="Hiltunen Thoren M."/>
            <person name="Johannesson H."/>
        </authorList>
    </citation>
    <scope>NUCLEOTIDE SEQUENCE</scope>
    <source>
        <strain evidence="3">PSN293</strain>
    </source>
</reference>
<evidence type="ECO:0000313" key="3">
    <source>
        <dbReference type="EMBL" id="KAK4213071.1"/>
    </source>
</evidence>
<protein>
    <submittedName>
        <fullName evidence="3">Malonyl-O-methyltransferase</fullName>
    </submittedName>
</protein>
<keyword evidence="4" id="KW-1185">Reference proteome</keyword>
<sequence length="334" mass="37535">MPEPTRPENPERVEVDETIAEGDGDSSYGSDVGSSASTSLNSSVLKYEWKHGRRYHSYQSGTYQFPNDEQEQDRLDMIHHVFYRLLNDRIFLAPINPNDSLRVLDIGTGTGLWAIHLGDEYPGAETIIGNDLSPIQPEWIPPNVQFVVDDVELDWAEPRPFDFIHCRYMAAAIKDWPRLVKQMYENTKPGGWVELQESVNELYSQDGSLKPDDPMVQMMEGLTKACEMIGRSMNPAPLMEGWIKDAGFVNVTVQKFKLPIGGWPKDPRLKEVGTLMGVNFTEGVEAFTAALFKDVLGWSQEEVTILNAGVRNSIKKGSAHAIFDFLVVTAQKPE</sequence>
<dbReference type="InterPro" id="IPR029063">
    <property type="entry name" value="SAM-dependent_MTases_sf"/>
</dbReference>
<comment type="similarity">
    <text evidence="1">Belongs to the methyltransferase superfamily. LaeA methyltransferase family.</text>
</comment>